<protein>
    <submittedName>
        <fullName evidence="1">Glucose-methanol-choline oxidoreductase, C-terminal</fullName>
    </submittedName>
</protein>
<accession>A0A834XDS2</accession>
<name>A0A834XDS2_9FABA</name>
<dbReference type="Proteomes" id="UP000634136">
    <property type="component" value="Unassembled WGS sequence"/>
</dbReference>
<organism evidence="1 2">
    <name type="scientific">Senna tora</name>
    <dbReference type="NCBI Taxonomy" id="362788"/>
    <lineage>
        <taxon>Eukaryota</taxon>
        <taxon>Viridiplantae</taxon>
        <taxon>Streptophyta</taxon>
        <taxon>Embryophyta</taxon>
        <taxon>Tracheophyta</taxon>
        <taxon>Spermatophyta</taxon>
        <taxon>Magnoliopsida</taxon>
        <taxon>eudicotyledons</taxon>
        <taxon>Gunneridae</taxon>
        <taxon>Pentapetalae</taxon>
        <taxon>rosids</taxon>
        <taxon>fabids</taxon>
        <taxon>Fabales</taxon>
        <taxon>Fabaceae</taxon>
        <taxon>Caesalpinioideae</taxon>
        <taxon>Cassia clade</taxon>
        <taxon>Senna</taxon>
    </lineage>
</organism>
<gene>
    <name evidence="1" type="ORF">G2W53_000067</name>
</gene>
<dbReference type="AlphaFoldDB" id="A0A834XDS2"/>
<proteinExistence type="predicted"/>
<reference evidence="1" key="1">
    <citation type="submission" date="2020-09" db="EMBL/GenBank/DDBJ databases">
        <title>Genome-Enabled Discovery of Anthraquinone Biosynthesis in Senna tora.</title>
        <authorList>
            <person name="Kang S.-H."/>
            <person name="Pandey R.P."/>
            <person name="Lee C.-M."/>
            <person name="Sim J.-S."/>
            <person name="Jeong J.-T."/>
            <person name="Choi B.-S."/>
            <person name="Jung M."/>
            <person name="Ginzburg D."/>
            <person name="Zhao K."/>
            <person name="Won S.Y."/>
            <person name="Oh T.-J."/>
            <person name="Yu Y."/>
            <person name="Kim N.-H."/>
            <person name="Lee O.R."/>
            <person name="Lee T.-H."/>
            <person name="Bashyal P."/>
            <person name="Kim T.-S."/>
            <person name="Lee W.-H."/>
            <person name="Kawkins C."/>
            <person name="Kim C.-K."/>
            <person name="Kim J.S."/>
            <person name="Ahn B.O."/>
            <person name="Rhee S.Y."/>
            <person name="Sohng J.K."/>
        </authorList>
    </citation>
    <scope>NUCLEOTIDE SEQUENCE</scope>
    <source>
        <tissue evidence="1">Leaf</tissue>
    </source>
</reference>
<comment type="caution">
    <text evidence="1">The sequence shown here is derived from an EMBL/GenBank/DDBJ whole genome shotgun (WGS) entry which is preliminary data.</text>
</comment>
<evidence type="ECO:0000313" key="1">
    <source>
        <dbReference type="EMBL" id="KAF7843162.1"/>
    </source>
</evidence>
<keyword evidence="2" id="KW-1185">Reference proteome</keyword>
<sequence>MLNVTDIFPFLNPTHSEVRNLDLIARVDQEIRRLDVTVNDVAAVEKDLDFCVVIVHIVTLDDVLIIHVAEDLDFAMDLSANGLLVMTVDNLERENPTCRSVDDFIHGAATSASDSVEPFELGERDELMNRTGLLTRRRRRVRWGKRKRHRSLLVTRRQR</sequence>
<dbReference type="EMBL" id="JAAIUW010000001">
    <property type="protein sequence ID" value="KAF7843162.1"/>
    <property type="molecule type" value="Genomic_DNA"/>
</dbReference>
<evidence type="ECO:0000313" key="2">
    <source>
        <dbReference type="Proteomes" id="UP000634136"/>
    </source>
</evidence>